<evidence type="ECO:0000313" key="7">
    <source>
        <dbReference type="EMBL" id="CUS11682.1"/>
    </source>
</evidence>
<dbReference type="PANTHER" id="PTHR10015">
    <property type="entry name" value="HEAT SHOCK TRANSCRIPTION FACTOR"/>
    <property type="match status" value="1"/>
</dbReference>
<evidence type="ECO:0000256" key="2">
    <source>
        <dbReference type="ARBA" id="ARBA00023125"/>
    </source>
</evidence>
<evidence type="ECO:0000256" key="4">
    <source>
        <dbReference type="RuleBase" id="RU004020"/>
    </source>
</evidence>
<dbReference type="InterPro" id="IPR036388">
    <property type="entry name" value="WH-like_DNA-bd_sf"/>
</dbReference>
<dbReference type="PANTHER" id="PTHR10015:SF396">
    <property type="entry name" value="FLOCCULATION SUPPRESSION PROTEIN"/>
    <property type="match status" value="1"/>
</dbReference>
<feature type="region of interest" description="Disordered" evidence="5">
    <location>
        <begin position="1"/>
        <end position="68"/>
    </location>
</feature>
<gene>
    <name evidence="7" type="ORF">GSTUAT00004137001</name>
</gene>
<dbReference type="GO" id="GO:0003700">
    <property type="term" value="F:DNA-binding transcription factor activity"/>
    <property type="evidence" value="ECO:0007669"/>
    <property type="project" value="InterPro"/>
</dbReference>
<reference evidence="7" key="1">
    <citation type="submission" date="2015-10" db="EMBL/GenBank/DDBJ databases">
        <authorList>
            <person name="Regsiter A."/>
            <person name="william w."/>
        </authorList>
    </citation>
    <scope>NUCLEOTIDE SEQUENCE</scope>
    <source>
        <strain evidence="7">Montdore</strain>
    </source>
</reference>
<proteinExistence type="inferred from homology"/>
<evidence type="ECO:0000256" key="3">
    <source>
        <dbReference type="ARBA" id="ARBA00023242"/>
    </source>
</evidence>
<dbReference type="PROSITE" id="PS00434">
    <property type="entry name" value="HSF_DOMAIN"/>
    <property type="match status" value="1"/>
</dbReference>
<keyword evidence="3" id="KW-0539">Nucleus</keyword>
<feature type="region of interest" description="Disordered" evidence="5">
    <location>
        <begin position="319"/>
        <end position="409"/>
    </location>
</feature>
<keyword evidence="8" id="KW-1185">Reference proteome</keyword>
<evidence type="ECO:0000256" key="5">
    <source>
        <dbReference type="SAM" id="MobiDB-lite"/>
    </source>
</evidence>
<comment type="subcellular location">
    <subcellularLocation>
        <location evidence="1">Nucleus</location>
    </subcellularLocation>
</comment>
<sequence length="558" mass="61174">MDQQQQHTEPRNPFSGEPGQPAQPLSEPKADNTSSPEMDSVEGMSMSASMDTPMGNAPNSGSGLGLGGAAGGVQQPKVQTAFIHKLYNMLEDANIQHLISWSPSNESFVVSPTGEFSKVLSQYFKHTNISSFVRQLNMYGFHKVNDVFHTGSPDATLWEFKHGNGSFKRGDLVGLRDIKRRASRHALIHRDSFSGPKSAVASAPGTPDERPGDSIDGRFMSIEQSLYEINSRLARSEDHNAMLGIRLQTAIEGLTRCHQVSPEPHLLSDSRLLSLVFPSSRLTGRVVNSMQKEIERHTQLLEEPQEVLLRERQPFLSSLTIDNSAPLSPRQRPMEDESRRSSITGPLRPSGYFRAPPPPVSNAPRRFGSVGLAGGSSPNALRPQQPSQQPPAQHPLASFHSPPSHLSRRHTSADIRLHGWQANSPFSGMSGSNQWPPSPNRSSNLQHDNTREILANYEIQQHRPPNNPVFTSQTTPPLSETTSNNGISDSNWSFSGGGPKFPPQREAGHTAPPTRRSSLASSSVHALLNPPDSNLSAEASRDGMSDCEPDDRKRKRLQ</sequence>
<feature type="region of interest" description="Disordered" evidence="5">
    <location>
        <begin position="460"/>
        <end position="558"/>
    </location>
</feature>
<dbReference type="Pfam" id="PF00447">
    <property type="entry name" value="HSF_DNA-bind"/>
    <property type="match status" value="1"/>
</dbReference>
<dbReference type="PRINTS" id="PR00056">
    <property type="entry name" value="HSFDOMAIN"/>
</dbReference>
<dbReference type="EMBL" id="LN891013">
    <property type="protein sequence ID" value="CUS11682.1"/>
    <property type="molecule type" value="Genomic_DNA"/>
</dbReference>
<dbReference type="Proteomes" id="UP001412239">
    <property type="component" value="Unassembled WGS sequence"/>
</dbReference>
<feature type="non-terminal residue" evidence="7">
    <location>
        <position position="1"/>
    </location>
</feature>
<feature type="compositionally biased region" description="Polar residues" evidence="5">
    <location>
        <begin position="468"/>
        <end position="494"/>
    </location>
</feature>
<name>A0A292PVR0_9PEZI</name>
<dbReference type="FunFam" id="1.10.10.10:FF:000229">
    <property type="entry name" value="HSF-type DNA-binding domain protein"/>
    <property type="match status" value="1"/>
</dbReference>
<accession>A0A292PVR0</accession>
<protein>
    <recommendedName>
        <fullName evidence="6">HSF-type DNA-binding domain-containing protein</fullName>
    </recommendedName>
</protein>
<evidence type="ECO:0000313" key="8">
    <source>
        <dbReference type="Proteomes" id="UP001412239"/>
    </source>
</evidence>
<dbReference type="InterPro" id="IPR036390">
    <property type="entry name" value="WH_DNA-bd_sf"/>
</dbReference>
<feature type="region of interest" description="Disordered" evidence="5">
    <location>
        <begin position="421"/>
        <end position="446"/>
    </location>
</feature>
<evidence type="ECO:0000256" key="1">
    <source>
        <dbReference type="ARBA" id="ARBA00004123"/>
    </source>
</evidence>
<dbReference type="GO" id="GO:0005634">
    <property type="term" value="C:nucleus"/>
    <property type="evidence" value="ECO:0007669"/>
    <property type="project" value="UniProtKB-SubCell"/>
</dbReference>
<feature type="region of interest" description="Disordered" evidence="5">
    <location>
        <begin position="194"/>
        <end position="213"/>
    </location>
</feature>
<dbReference type="InterPro" id="IPR000232">
    <property type="entry name" value="HSF_DNA-bd"/>
</dbReference>
<dbReference type="SUPFAM" id="SSF46785">
    <property type="entry name" value="Winged helix' DNA-binding domain"/>
    <property type="match status" value="1"/>
</dbReference>
<dbReference type="GO" id="GO:0043565">
    <property type="term" value="F:sequence-specific DNA binding"/>
    <property type="evidence" value="ECO:0007669"/>
    <property type="project" value="InterPro"/>
</dbReference>
<comment type="similarity">
    <text evidence="4">Belongs to the HSF family.</text>
</comment>
<dbReference type="Gene3D" id="1.10.10.10">
    <property type="entry name" value="Winged helix-like DNA-binding domain superfamily/Winged helix DNA-binding domain"/>
    <property type="match status" value="1"/>
</dbReference>
<evidence type="ECO:0000259" key="6">
    <source>
        <dbReference type="PROSITE" id="PS00434"/>
    </source>
</evidence>
<dbReference type="SMART" id="SM00415">
    <property type="entry name" value="HSF"/>
    <property type="match status" value="1"/>
</dbReference>
<dbReference type="AlphaFoldDB" id="A0A292PVR0"/>
<keyword evidence="2" id="KW-0238">DNA-binding</keyword>
<organism evidence="7 8">
    <name type="scientific">Tuber aestivum</name>
    <name type="common">summer truffle</name>
    <dbReference type="NCBI Taxonomy" id="59557"/>
    <lineage>
        <taxon>Eukaryota</taxon>
        <taxon>Fungi</taxon>
        <taxon>Dikarya</taxon>
        <taxon>Ascomycota</taxon>
        <taxon>Pezizomycotina</taxon>
        <taxon>Pezizomycetes</taxon>
        <taxon>Pezizales</taxon>
        <taxon>Tuberaceae</taxon>
        <taxon>Tuber</taxon>
    </lineage>
</organism>
<feature type="domain" description="HSF-type DNA-binding" evidence="6">
    <location>
        <begin position="120"/>
        <end position="144"/>
    </location>
</feature>
<feature type="compositionally biased region" description="Low complexity" evidence="5">
    <location>
        <begin position="517"/>
        <end position="528"/>
    </location>
</feature>